<keyword evidence="1" id="KW-1133">Transmembrane helix</keyword>
<keyword evidence="1 2" id="KW-0812">Transmembrane</keyword>
<dbReference type="STRING" id="68895.RR42_m0388"/>
<evidence type="ECO:0000256" key="1">
    <source>
        <dbReference type="SAM" id="Phobius"/>
    </source>
</evidence>
<dbReference type="InterPro" id="IPR021313">
    <property type="entry name" value="DUF2909"/>
</dbReference>
<dbReference type="NCBIfam" id="NF033233">
    <property type="entry name" value="twin_helix"/>
    <property type="match status" value="1"/>
</dbReference>
<sequence>MRIVILIAFFLIIGSLASALFFMMRDRGGTPNMMRSLMFRVGFSVALFVFILFSHWMGWIQSTGIRMAP</sequence>
<name>A0A0C4XZ55_9BURK</name>
<protein>
    <submittedName>
        <fullName evidence="2">Putative transmembrane protein</fullName>
    </submittedName>
</protein>
<dbReference type="RefSeq" id="WP_043343367.1">
    <property type="nucleotide sequence ID" value="NZ_CP010536.1"/>
</dbReference>
<dbReference type="Proteomes" id="UP000031843">
    <property type="component" value="Chromosome main"/>
</dbReference>
<dbReference type="OrthoDB" id="8687573at2"/>
<accession>A0A0C4XZ55</accession>
<gene>
    <name evidence="2" type="ORF">RR42_m0388</name>
</gene>
<evidence type="ECO:0000313" key="2">
    <source>
        <dbReference type="EMBL" id="AJG17802.1"/>
    </source>
</evidence>
<dbReference type="EMBL" id="CP010536">
    <property type="protein sequence ID" value="AJG17802.1"/>
    <property type="molecule type" value="Genomic_DNA"/>
</dbReference>
<keyword evidence="1" id="KW-0472">Membrane</keyword>
<dbReference type="AlphaFoldDB" id="A0A0C4XZ55"/>
<proteinExistence type="predicted"/>
<reference evidence="2 3" key="1">
    <citation type="journal article" date="2015" name="Genome Announc.">
        <title>Complete Genome Sequence of Cupriavidus basilensis 4G11, Isolated from the Oak Ridge Field Research Center Site.</title>
        <authorList>
            <person name="Ray J."/>
            <person name="Waters R.J."/>
            <person name="Skerker J.M."/>
            <person name="Kuehl J.V."/>
            <person name="Price M.N."/>
            <person name="Huang J."/>
            <person name="Chakraborty R."/>
            <person name="Arkin A.P."/>
            <person name="Deutschbauer A."/>
        </authorList>
    </citation>
    <scope>NUCLEOTIDE SEQUENCE [LARGE SCALE GENOMIC DNA]</scope>
    <source>
        <strain evidence="2">4G11</strain>
    </source>
</reference>
<evidence type="ECO:0000313" key="3">
    <source>
        <dbReference type="Proteomes" id="UP000031843"/>
    </source>
</evidence>
<dbReference type="KEGG" id="cbw:RR42_m0388"/>
<organism evidence="2 3">
    <name type="scientific">Cupriavidus basilensis</name>
    <dbReference type="NCBI Taxonomy" id="68895"/>
    <lineage>
        <taxon>Bacteria</taxon>
        <taxon>Pseudomonadati</taxon>
        <taxon>Pseudomonadota</taxon>
        <taxon>Betaproteobacteria</taxon>
        <taxon>Burkholderiales</taxon>
        <taxon>Burkholderiaceae</taxon>
        <taxon>Cupriavidus</taxon>
    </lineage>
</organism>
<dbReference type="Pfam" id="PF11137">
    <property type="entry name" value="DUF2909"/>
    <property type="match status" value="1"/>
</dbReference>
<keyword evidence="3" id="KW-1185">Reference proteome</keyword>
<feature type="transmembrane region" description="Helical" evidence="1">
    <location>
        <begin position="41"/>
        <end position="60"/>
    </location>
</feature>